<evidence type="ECO:0000313" key="3">
    <source>
        <dbReference type="Proteomes" id="UP000617041"/>
    </source>
</evidence>
<dbReference type="PANTHER" id="PTHR41386">
    <property type="entry name" value="INTEGRAL MEMBRANE PROTEIN-RELATED"/>
    <property type="match status" value="1"/>
</dbReference>
<comment type="caution">
    <text evidence="2">The sequence shown here is derived from an EMBL/GenBank/DDBJ whole genome shotgun (WGS) entry which is preliminary data.</text>
</comment>
<keyword evidence="1" id="KW-0472">Membrane</keyword>
<evidence type="ECO:0000313" key="2">
    <source>
        <dbReference type="EMBL" id="MBK0394072.1"/>
    </source>
</evidence>
<dbReference type="AlphaFoldDB" id="A0A934UT17"/>
<feature type="transmembrane region" description="Helical" evidence="1">
    <location>
        <begin position="49"/>
        <end position="69"/>
    </location>
</feature>
<keyword evidence="1" id="KW-1133">Transmembrane helix</keyword>
<dbReference type="EMBL" id="JAEDAO010000001">
    <property type="protein sequence ID" value="MBK0394072.1"/>
    <property type="molecule type" value="Genomic_DNA"/>
</dbReference>
<dbReference type="Proteomes" id="UP000617041">
    <property type="component" value="Unassembled WGS sequence"/>
</dbReference>
<name>A0A934UT17_9BURK</name>
<keyword evidence="3" id="KW-1185">Reference proteome</keyword>
<dbReference type="PANTHER" id="PTHR41386:SF1">
    <property type="entry name" value="MEMBRANE PROTEIN"/>
    <property type="match status" value="1"/>
</dbReference>
<organism evidence="2 3">
    <name type="scientific">Ramlibacter algicola</name>
    <dbReference type="NCBI Taxonomy" id="2795217"/>
    <lineage>
        <taxon>Bacteria</taxon>
        <taxon>Pseudomonadati</taxon>
        <taxon>Pseudomonadota</taxon>
        <taxon>Betaproteobacteria</taxon>
        <taxon>Burkholderiales</taxon>
        <taxon>Comamonadaceae</taxon>
        <taxon>Ramlibacter</taxon>
    </lineage>
</organism>
<dbReference type="RefSeq" id="WP_200789042.1">
    <property type="nucleotide sequence ID" value="NZ_JAEDAO010000001.1"/>
</dbReference>
<accession>A0A934UT17</accession>
<proteinExistence type="predicted"/>
<evidence type="ECO:0000256" key="1">
    <source>
        <dbReference type="SAM" id="Phobius"/>
    </source>
</evidence>
<keyword evidence="1" id="KW-0812">Transmembrane</keyword>
<reference evidence="2" key="1">
    <citation type="submission" date="2020-12" db="EMBL/GenBank/DDBJ databases">
        <title>Ramlibacter sp. nov., isolated from a freshwater alga, Cryptomonas.</title>
        <authorList>
            <person name="Kim H.M."/>
            <person name="Jeon C.O."/>
        </authorList>
    </citation>
    <scope>NUCLEOTIDE SEQUENCE</scope>
    <source>
        <strain evidence="2">CrO1</strain>
    </source>
</reference>
<feature type="transmembrane region" description="Helical" evidence="1">
    <location>
        <begin position="81"/>
        <end position="103"/>
    </location>
</feature>
<gene>
    <name evidence="2" type="ORF">I8E28_15835</name>
</gene>
<dbReference type="Pfam" id="PF06210">
    <property type="entry name" value="DUF1003"/>
    <property type="match status" value="1"/>
</dbReference>
<protein>
    <submittedName>
        <fullName evidence="2">DUF1003 domain-containing protein</fullName>
    </submittedName>
</protein>
<sequence length="177" mass="20600">MTATHRETRARKEARDLIHRNVDRIRRMEQWSKRKRNLGERIAEPVAQFCGRMSFIWLHAAFFAGWIAWNALPDLPHFDPYPFTFLTLCVSLEAIFLSAFILISQNQEMRLTERRNLLELQLDLLCEQENTKMLKLIHAMAQKLGVSDEDDPEMAALLEAVRPETIGHEIETAFAAH</sequence>
<dbReference type="InterPro" id="IPR010406">
    <property type="entry name" value="DUF1003"/>
</dbReference>